<dbReference type="RefSeq" id="WP_228615222.1">
    <property type="nucleotide sequence ID" value="NZ_QEFP02000004.1"/>
</dbReference>
<evidence type="ECO:0000259" key="1">
    <source>
        <dbReference type="Pfam" id="PF01909"/>
    </source>
</evidence>
<protein>
    <submittedName>
        <fullName evidence="4">DNA polymerase subunit beta</fullName>
    </submittedName>
    <submittedName>
        <fullName evidence="2">Nucleotidyltransferase domain-containing protein</fullName>
    </submittedName>
</protein>
<dbReference type="InterPro" id="IPR043519">
    <property type="entry name" value="NT_sf"/>
</dbReference>
<evidence type="ECO:0000313" key="2">
    <source>
        <dbReference type="EMBL" id="MCC5446996.1"/>
    </source>
</evidence>
<dbReference type="EMBL" id="QEFP01000001">
    <property type="protein sequence ID" value="PVU69002.1"/>
    <property type="molecule type" value="Genomic_DNA"/>
</dbReference>
<dbReference type="PANTHER" id="PTHR37030">
    <property type="entry name" value="NUCLEOTIDYLTRANSFERASE"/>
    <property type="match status" value="1"/>
</dbReference>
<name>A0A2T9WU21_NANST</name>
<reference evidence="2" key="4">
    <citation type="submission" date="2021-11" db="EMBL/GenBank/DDBJ databases">
        <authorList>
            <person name="Munson-Mcgee J."/>
            <person name="Field E."/>
            <person name="Bateson M."/>
            <person name="Rooney C."/>
            <person name="Stepanauskas R."/>
            <person name="Young M."/>
        </authorList>
    </citation>
    <scope>NUCLEOTIDE SEQUENCE</scope>
    <source>
        <strain evidence="2">SCGC AB-777_F03</strain>
    </source>
</reference>
<gene>
    <name evidence="2" type="ORF">DDW03_001095</name>
    <name evidence="3" type="ORF">DDW03_00565</name>
    <name evidence="4" type="ORF">DDW05_01340</name>
</gene>
<evidence type="ECO:0000313" key="4">
    <source>
        <dbReference type="EMBL" id="PVU71344.1"/>
    </source>
</evidence>
<organism evidence="4 5">
    <name type="scientific">Nanobsidianus stetteri</name>
    <dbReference type="NCBI Taxonomy" id="1294122"/>
    <lineage>
        <taxon>Archaea</taxon>
        <taxon>Nanobdellota</taxon>
        <taxon>Candidatus Nanoarchaeia</taxon>
        <taxon>Nanoarchaeales</taxon>
        <taxon>Nanopusillaceae</taxon>
        <taxon>Candidatus Nanobsidianus</taxon>
    </lineage>
</organism>
<dbReference type="AlphaFoldDB" id="A0A2T9WU21"/>
<reference evidence="2" key="3">
    <citation type="submission" date="2017-05" db="EMBL/GenBank/DDBJ databases">
        <authorList>
            <person name="Munson-Mcgee J.H."/>
        </authorList>
    </citation>
    <scope>NUCLEOTIDE SEQUENCE</scope>
    <source>
        <strain evidence="2">SCGC AB-777_F03</strain>
    </source>
</reference>
<sequence length="114" mass="13929">MYLEYFKNKWEERIKILKNAREYVKRIKEICVNEIDKNCRIILFGSIVRGNYRIDSDIDILIILPNIKDNFERAEIAAKIYKKLGIEDPIELHIISEEEYKNWYSKFIDKYEEY</sequence>
<dbReference type="PANTHER" id="PTHR37030:SF1">
    <property type="entry name" value="NUCLEOTIDYLTRANSFERASE"/>
    <property type="match status" value="1"/>
</dbReference>
<proteinExistence type="predicted"/>
<dbReference type="SUPFAM" id="SSF81301">
    <property type="entry name" value="Nucleotidyltransferase"/>
    <property type="match status" value="1"/>
</dbReference>
<evidence type="ECO:0000313" key="5">
    <source>
        <dbReference type="Proteomes" id="UP000245908"/>
    </source>
</evidence>
<evidence type="ECO:0000313" key="3">
    <source>
        <dbReference type="EMBL" id="PVU69002.1"/>
    </source>
</evidence>
<dbReference type="Pfam" id="PF01909">
    <property type="entry name" value="NTP_transf_2"/>
    <property type="match status" value="1"/>
</dbReference>
<dbReference type="EMBL" id="QEFP02000004">
    <property type="protein sequence ID" value="MCC5446996.1"/>
    <property type="molecule type" value="Genomic_DNA"/>
</dbReference>
<dbReference type="Gene3D" id="3.30.460.10">
    <property type="entry name" value="Beta Polymerase, domain 2"/>
    <property type="match status" value="1"/>
</dbReference>
<dbReference type="GO" id="GO:0016779">
    <property type="term" value="F:nucleotidyltransferase activity"/>
    <property type="evidence" value="ECO:0007669"/>
    <property type="project" value="InterPro"/>
</dbReference>
<dbReference type="Proteomes" id="UP000245908">
    <property type="component" value="Unassembled WGS sequence"/>
</dbReference>
<dbReference type="Proteomes" id="UP000245509">
    <property type="component" value="Unassembled WGS sequence"/>
</dbReference>
<feature type="domain" description="Polymerase nucleotidyl transferase" evidence="1">
    <location>
        <begin position="25"/>
        <end position="109"/>
    </location>
</feature>
<dbReference type="InterPro" id="IPR002934">
    <property type="entry name" value="Polymerase_NTP_transf_dom"/>
</dbReference>
<reference evidence="4 5" key="1">
    <citation type="journal article" date="2015" name="Appl. Environ. Microbiol.">
        <title>Nanoarchaeota, Their Sulfolobales Host, and Nanoarchaeota Virus Distribution across Yellowstone National Park Hot Springs.</title>
        <authorList>
            <person name="Munson-McGee J.H."/>
            <person name="Field E.K."/>
            <person name="Bateson M."/>
            <person name="Rooney C."/>
            <person name="Stepanauskas R."/>
            <person name="Young M.J."/>
        </authorList>
    </citation>
    <scope>NUCLEOTIDE SEQUENCE [LARGE SCALE GENOMIC DNA]</scope>
    <source>
        <strain evidence="2">SCGC AB-777_F03</strain>
        <strain evidence="4">SCGC AB-777_O03</strain>
    </source>
</reference>
<accession>A0A2T9WU21</accession>
<dbReference type="EMBL" id="QEFH01000007">
    <property type="protein sequence ID" value="PVU71344.1"/>
    <property type="molecule type" value="Genomic_DNA"/>
</dbReference>
<reference evidence="4" key="2">
    <citation type="submission" date="2017-05" db="EMBL/GenBank/DDBJ databases">
        <authorList>
            <person name="Song R."/>
            <person name="Chenine A.L."/>
            <person name="Ruprecht R.M."/>
        </authorList>
    </citation>
    <scope>NUCLEOTIDE SEQUENCE</scope>
    <source>
        <strain evidence="3">SCGC AB-777_F03</strain>
        <strain evidence="4">SCGC AB-777_O03</strain>
    </source>
</reference>
<comment type="caution">
    <text evidence="4">The sequence shown here is derived from an EMBL/GenBank/DDBJ whole genome shotgun (WGS) entry which is preliminary data.</text>
</comment>